<evidence type="ECO:0000256" key="1">
    <source>
        <dbReference type="SAM" id="MobiDB-lite"/>
    </source>
</evidence>
<dbReference type="Gramene" id="ONIVA06G07110.3">
    <property type="protein sequence ID" value="ONIVA06G07110.3"/>
    <property type="gene ID" value="ONIVA06G07110"/>
</dbReference>
<feature type="region of interest" description="Disordered" evidence="1">
    <location>
        <begin position="1"/>
        <end position="59"/>
    </location>
</feature>
<dbReference type="Proteomes" id="UP000006591">
    <property type="component" value="Chromosome 6"/>
</dbReference>
<reference evidence="2" key="1">
    <citation type="submission" date="2015-04" db="UniProtKB">
        <authorList>
            <consortium name="EnsemblPlants"/>
        </authorList>
    </citation>
    <scope>IDENTIFICATION</scope>
    <source>
        <strain evidence="2">SL10</strain>
    </source>
</reference>
<dbReference type="HOGENOM" id="CLU_2337214_0_0_1"/>
<evidence type="ECO:0000313" key="3">
    <source>
        <dbReference type="Proteomes" id="UP000006591"/>
    </source>
</evidence>
<protein>
    <submittedName>
        <fullName evidence="2">Uncharacterized protein</fullName>
    </submittedName>
</protein>
<dbReference type="EnsemblPlants" id="ONIVA06G07110.3">
    <property type="protein sequence ID" value="ONIVA06G07110.3"/>
    <property type="gene ID" value="ONIVA06G07110"/>
</dbReference>
<evidence type="ECO:0000313" key="2">
    <source>
        <dbReference type="EnsemblPlants" id="ONIVA06G07110.3"/>
    </source>
</evidence>
<accession>A0A0E0HM50</accession>
<organism evidence="2">
    <name type="scientific">Oryza nivara</name>
    <name type="common">Indian wild rice</name>
    <name type="synonym">Oryza sativa f. spontanea</name>
    <dbReference type="NCBI Taxonomy" id="4536"/>
    <lineage>
        <taxon>Eukaryota</taxon>
        <taxon>Viridiplantae</taxon>
        <taxon>Streptophyta</taxon>
        <taxon>Embryophyta</taxon>
        <taxon>Tracheophyta</taxon>
        <taxon>Spermatophyta</taxon>
        <taxon>Magnoliopsida</taxon>
        <taxon>Liliopsida</taxon>
        <taxon>Poales</taxon>
        <taxon>Poaceae</taxon>
        <taxon>BOP clade</taxon>
        <taxon>Oryzoideae</taxon>
        <taxon>Oryzeae</taxon>
        <taxon>Oryzinae</taxon>
        <taxon>Oryza</taxon>
    </lineage>
</organism>
<keyword evidence="3" id="KW-1185">Reference proteome</keyword>
<name>A0A0E0HM50_ORYNI</name>
<sequence>MGPINGPQGPVNLGPRVRFQTRRRRHSLSRRPPTSPPSWKGGERRRRRCPPATGSRKIAKQYNQLLSGCGREDRGARGSCVTCIGHSKPNPPQLGATV</sequence>
<reference evidence="2" key="2">
    <citation type="submission" date="2018-04" db="EMBL/GenBank/DDBJ databases">
        <title>OnivRS2 (Oryza nivara Reference Sequence Version 2).</title>
        <authorList>
            <person name="Zhang J."/>
            <person name="Kudrna D."/>
            <person name="Lee S."/>
            <person name="Talag J."/>
            <person name="Rajasekar S."/>
            <person name="Welchert J."/>
            <person name="Hsing Y.-I."/>
            <person name="Wing R.A."/>
        </authorList>
    </citation>
    <scope>NUCLEOTIDE SEQUENCE [LARGE SCALE GENOMIC DNA]</scope>
    <source>
        <strain evidence="2">SL10</strain>
    </source>
</reference>
<dbReference type="AlphaFoldDB" id="A0A0E0HM50"/>
<proteinExistence type="predicted"/>
<feature type="compositionally biased region" description="Basic residues" evidence="1">
    <location>
        <begin position="19"/>
        <end position="29"/>
    </location>
</feature>